<keyword evidence="1" id="KW-0479">Metal-binding</keyword>
<feature type="domain" description="SWIM-type" evidence="2">
    <location>
        <begin position="54"/>
        <end position="86"/>
    </location>
</feature>
<keyword evidence="1" id="KW-0862">Zinc</keyword>
<organism evidence="3 4">
    <name type="scientific">Haloarcula salina</name>
    <dbReference type="NCBI Taxonomy" id="1429914"/>
    <lineage>
        <taxon>Archaea</taxon>
        <taxon>Methanobacteriati</taxon>
        <taxon>Methanobacteriota</taxon>
        <taxon>Stenosarchaea group</taxon>
        <taxon>Halobacteria</taxon>
        <taxon>Halobacteriales</taxon>
        <taxon>Haloarculaceae</taxon>
        <taxon>Haloarcula</taxon>
    </lineage>
</organism>
<dbReference type="GO" id="GO:0008270">
    <property type="term" value="F:zinc ion binding"/>
    <property type="evidence" value="ECO:0007669"/>
    <property type="project" value="UniProtKB-KW"/>
</dbReference>
<name>A0AA41G2V0_9EURY</name>
<keyword evidence="1" id="KW-0863">Zinc-finger</keyword>
<dbReference type="PROSITE" id="PS50966">
    <property type="entry name" value="ZF_SWIM"/>
    <property type="match status" value="1"/>
</dbReference>
<keyword evidence="4" id="KW-1185">Reference proteome</keyword>
<dbReference type="EMBL" id="JAHQXE010000003">
    <property type="protein sequence ID" value="MBV0902429.1"/>
    <property type="molecule type" value="Genomic_DNA"/>
</dbReference>
<evidence type="ECO:0000313" key="3">
    <source>
        <dbReference type="EMBL" id="MBV0902429.1"/>
    </source>
</evidence>
<evidence type="ECO:0000313" key="4">
    <source>
        <dbReference type="Proteomes" id="UP001166304"/>
    </source>
</evidence>
<dbReference type="InterPro" id="IPR007527">
    <property type="entry name" value="Znf_SWIM"/>
</dbReference>
<dbReference type="Pfam" id="PF04434">
    <property type="entry name" value="SWIM"/>
    <property type="match status" value="1"/>
</dbReference>
<gene>
    <name evidence="3" type="ORF">KTS37_11580</name>
</gene>
<dbReference type="Proteomes" id="UP001166304">
    <property type="component" value="Unassembled WGS sequence"/>
</dbReference>
<evidence type="ECO:0000259" key="2">
    <source>
        <dbReference type="PROSITE" id="PS50966"/>
    </source>
</evidence>
<dbReference type="RefSeq" id="WP_162413411.1">
    <property type="nucleotide sequence ID" value="NZ_JAHQXE010000003.1"/>
</dbReference>
<reference evidence="3" key="1">
    <citation type="submission" date="2021-06" db="EMBL/GenBank/DDBJ databases">
        <title>New haloarchaea isolates fom saline soil.</title>
        <authorList>
            <person name="Duran-Viseras A."/>
            <person name="Sanchez-Porro C.S."/>
            <person name="Ventosa A."/>
        </authorList>
    </citation>
    <scope>NUCLEOTIDE SEQUENCE</scope>
    <source>
        <strain evidence="3">JCM 18369</strain>
    </source>
</reference>
<proteinExistence type="predicted"/>
<sequence>MTLIEPTADRDRTALAPDLHALPDRAARAWTERMAVSPREGSTYAVTTESGHTYLVDVKRRSCSCPDNRIRGERCKHLRRVAIEITARRVAPPGKQRATCDACGTVTFVAEDAPTPHLCERCRLTPGDVARDRETGDRLVVVRVTDERASERVVEATGETVAAYDTNDGYPADDFVVEAAYLSDAVRADDPRRYAFPRSRLERTDERLVDTVDG</sequence>
<dbReference type="AlphaFoldDB" id="A0AA41G2V0"/>
<evidence type="ECO:0000256" key="1">
    <source>
        <dbReference type="PROSITE-ProRule" id="PRU00325"/>
    </source>
</evidence>
<protein>
    <submittedName>
        <fullName evidence="3">SWIM zinc finger family protein</fullName>
    </submittedName>
</protein>
<accession>A0AA41G2V0</accession>
<comment type="caution">
    <text evidence="3">The sequence shown here is derived from an EMBL/GenBank/DDBJ whole genome shotgun (WGS) entry which is preliminary data.</text>
</comment>